<dbReference type="Proteomes" id="UP000005113">
    <property type="component" value="Unassembled WGS sequence"/>
</dbReference>
<sequence length="41" mass="4771">MLYFSNLIQDCATALAGQSPRFAHYPAMRHLHLSWKKQQPL</sequence>
<evidence type="ECO:0000313" key="2">
    <source>
        <dbReference type="Proteomes" id="UP000005113"/>
    </source>
</evidence>
<proteinExistence type="predicted"/>
<accession>J0XZN8</accession>
<dbReference type="HOGENOM" id="CLU_3276472_0_0_10"/>
<dbReference type="EMBL" id="JH719942">
    <property type="protein sequence ID" value="EJF54656.1"/>
    <property type="molecule type" value="Genomic_DNA"/>
</dbReference>
<dbReference type="RefSeq" id="WP_002660440.1">
    <property type="nucleotide sequence ID" value="NZ_JH719942.1"/>
</dbReference>
<organism evidence="1 2">
    <name type="scientific">Saprospira grandis DSM 2844</name>
    <dbReference type="NCBI Taxonomy" id="694433"/>
    <lineage>
        <taxon>Bacteria</taxon>
        <taxon>Pseudomonadati</taxon>
        <taxon>Bacteroidota</taxon>
        <taxon>Saprospiria</taxon>
        <taxon>Saprospirales</taxon>
        <taxon>Saprospiraceae</taxon>
        <taxon>Saprospira</taxon>
    </lineage>
</organism>
<gene>
    <name evidence="1" type="ORF">SapgrDRAFT_3007</name>
</gene>
<reference evidence="2" key="1">
    <citation type="journal article" date="2012" name="Stand. Genomic Sci.">
        <title>Permanent draft genome sequence of the gliding predator Saprospira grandis strain Sa g1 (= HR1).</title>
        <authorList>
            <person name="Mavromatis K."/>
            <person name="Chertkov O."/>
            <person name="Lapidus A."/>
            <person name="Nolan M."/>
            <person name="Lucas S."/>
            <person name="Tice H."/>
            <person name="Del Rio T.G."/>
            <person name="Cheng J.F."/>
            <person name="Han C."/>
            <person name="Tapia R."/>
            <person name="Bruce D."/>
            <person name="Goodwin L.A."/>
            <person name="Pitluck S."/>
            <person name="Huntemann M."/>
            <person name="Liolios K."/>
            <person name="Pagani I."/>
            <person name="Ivanova N."/>
            <person name="Mikhailova N."/>
            <person name="Pati A."/>
            <person name="Chen A."/>
            <person name="Palaniappan K."/>
            <person name="Land M."/>
            <person name="Brambilla E.M."/>
            <person name="Rohde M."/>
            <person name="Spring S."/>
            <person name="Goker M."/>
            <person name="Detter J.C."/>
            <person name="Bristow J."/>
            <person name="Eisen J.A."/>
            <person name="Markowitz V."/>
            <person name="Hugenholtz P."/>
            <person name="Kyrpides N.C."/>
            <person name="Klenk H.P."/>
            <person name="Woyke T."/>
        </authorList>
    </citation>
    <scope>NUCLEOTIDE SEQUENCE [LARGE SCALE GENOMIC DNA]</scope>
    <source>
        <strain evidence="2">DSM 2844</strain>
    </source>
</reference>
<protein>
    <submittedName>
        <fullName evidence="1">Uncharacterized protein</fullName>
    </submittedName>
</protein>
<evidence type="ECO:0000313" key="1">
    <source>
        <dbReference type="EMBL" id="EJF54656.1"/>
    </source>
</evidence>
<dbReference type="AlphaFoldDB" id="J0XZN8"/>
<name>J0XZN8_9BACT</name>